<evidence type="ECO:0000256" key="3">
    <source>
        <dbReference type="ARBA" id="ARBA00023277"/>
    </source>
</evidence>
<keyword evidence="9" id="KW-1185">Reference proteome</keyword>
<comment type="caution">
    <text evidence="8">The sequence shown here is derived from an EMBL/GenBank/DDBJ whole genome shotgun (WGS) entry which is preliminary data.</text>
</comment>
<evidence type="ECO:0000256" key="1">
    <source>
        <dbReference type="ARBA" id="ARBA00022729"/>
    </source>
</evidence>
<accession>A0ABW3K1V0</accession>
<dbReference type="Gene3D" id="2.60.40.10">
    <property type="entry name" value="Immunoglobulins"/>
    <property type="match status" value="1"/>
</dbReference>
<organism evidence="8 9">
    <name type="scientific">Ohtaekwangia kribbensis</name>
    <dbReference type="NCBI Taxonomy" id="688913"/>
    <lineage>
        <taxon>Bacteria</taxon>
        <taxon>Pseudomonadati</taxon>
        <taxon>Bacteroidota</taxon>
        <taxon>Cytophagia</taxon>
        <taxon>Cytophagales</taxon>
        <taxon>Fulvivirgaceae</taxon>
        <taxon>Ohtaekwangia</taxon>
    </lineage>
</organism>
<keyword evidence="4" id="KW-0326">Glycosidase</keyword>
<evidence type="ECO:0000256" key="5">
    <source>
        <dbReference type="ARBA" id="ARBA00023326"/>
    </source>
</evidence>
<evidence type="ECO:0000313" key="8">
    <source>
        <dbReference type="EMBL" id="MFD0999549.1"/>
    </source>
</evidence>
<dbReference type="Pfam" id="PF18962">
    <property type="entry name" value="Por_Secre_tail"/>
    <property type="match status" value="1"/>
</dbReference>
<dbReference type="PANTHER" id="PTHR43739">
    <property type="entry name" value="XYLOGLUCANASE (EUROFUNG)"/>
    <property type="match status" value="1"/>
</dbReference>
<protein>
    <submittedName>
        <fullName evidence="8">Ig-like domain-containing protein</fullName>
    </submittedName>
</protein>
<dbReference type="RefSeq" id="WP_377578196.1">
    <property type="nucleotide sequence ID" value="NZ_JBHTKA010000001.1"/>
</dbReference>
<keyword evidence="2" id="KW-0378">Hydrolase</keyword>
<comment type="similarity">
    <text evidence="6">Belongs to the glycosyl hydrolase 74 family.</text>
</comment>
<dbReference type="PANTHER" id="PTHR43739:SF2">
    <property type="entry name" value="OLIGOXYLOGLUCAN-REDUCING END-SPECIFIC XYLOGLUCANASE-RELATED"/>
    <property type="match status" value="1"/>
</dbReference>
<dbReference type="SMART" id="SM00635">
    <property type="entry name" value="BID_2"/>
    <property type="match status" value="1"/>
</dbReference>
<dbReference type="Proteomes" id="UP001597112">
    <property type="component" value="Unassembled WGS sequence"/>
</dbReference>
<dbReference type="SUPFAM" id="SSF110296">
    <property type="entry name" value="Oligoxyloglucan reducing end-specific cellobiohydrolase"/>
    <property type="match status" value="2"/>
</dbReference>
<evidence type="ECO:0000259" key="7">
    <source>
        <dbReference type="SMART" id="SM00635"/>
    </source>
</evidence>
<dbReference type="Pfam" id="PF02368">
    <property type="entry name" value="Big_2"/>
    <property type="match status" value="1"/>
</dbReference>
<dbReference type="SUPFAM" id="SSF49373">
    <property type="entry name" value="Invasin/intimin cell-adhesion fragments"/>
    <property type="match status" value="1"/>
</dbReference>
<evidence type="ECO:0000256" key="6">
    <source>
        <dbReference type="ARBA" id="ARBA00037986"/>
    </source>
</evidence>
<keyword evidence="1" id="KW-0732">Signal</keyword>
<gene>
    <name evidence="8" type="ORF">ACFQ21_09535</name>
</gene>
<proteinExistence type="inferred from homology"/>
<dbReference type="Gene3D" id="2.130.10.10">
    <property type="entry name" value="YVTN repeat-like/Quinoprotein amine dehydrogenase"/>
    <property type="match status" value="2"/>
</dbReference>
<keyword evidence="5" id="KW-0624">Polysaccharide degradation</keyword>
<dbReference type="InterPro" id="IPR026444">
    <property type="entry name" value="Secre_tail"/>
</dbReference>
<name>A0ABW3K1V0_9BACT</name>
<dbReference type="InterPro" id="IPR013783">
    <property type="entry name" value="Ig-like_fold"/>
</dbReference>
<dbReference type="Gene3D" id="2.60.40.1080">
    <property type="match status" value="1"/>
</dbReference>
<dbReference type="InterPro" id="IPR052025">
    <property type="entry name" value="Xyloglucanase_GH74"/>
</dbReference>
<evidence type="ECO:0000313" key="9">
    <source>
        <dbReference type="Proteomes" id="UP001597112"/>
    </source>
</evidence>
<dbReference type="CDD" id="cd15482">
    <property type="entry name" value="Sialidase_non-viral"/>
    <property type="match status" value="1"/>
</dbReference>
<keyword evidence="3" id="KW-0119">Carbohydrate metabolism</keyword>
<evidence type="ECO:0000256" key="2">
    <source>
        <dbReference type="ARBA" id="ARBA00022801"/>
    </source>
</evidence>
<dbReference type="NCBIfam" id="TIGR04183">
    <property type="entry name" value="Por_Secre_tail"/>
    <property type="match status" value="1"/>
</dbReference>
<dbReference type="InterPro" id="IPR015943">
    <property type="entry name" value="WD40/YVTN_repeat-like_dom_sf"/>
</dbReference>
<dbReference type="InterPro" id="IPR003343">
    <property type="entry name" value="Big_2"/>
</dbReference>
<evidence type="ECO:0000256" key="4">
    <source>
        <dbReference type="ARBA" id="ARBA00023295"/>
    </source>
</evidence>
<dbReference type="InterPro" id="IPR008964">
    <property type="entry name" value="Invasin/intimin_cell_adhesion"/>
</dbReference>
<dbReference type="EMBL" id="JBHTKA010000001">
    <property type="protein sequence ID" value="MFD0999549.1"/>
    <property type="molecule type" value="Genomic_DNA"/>
</dbReference>
<sequence length="1015" mass="107869">MKMKYTGRVEKRSIVQKVYAMVWCLLITSTFLTNSVWAQTESYTWNNVAIGGGGFVSGIIASKTKQGLIYARTDVGGAYRWDADNSKWIPLLDWTSEDQVGYQGVESLATDPVEPNKVYMLVGTSYFNNGKTAILRSSDYGNTFSITDVTSQFKAHGNGMGRQTGEKLVVDPNSNNILLCGTRYNGLFKSTDSGVTWTRLSGLNITTTPTPTSTNSASDANGISFVVLDPSTGSSGSATQTIIAGVSRTGDNNLYRSDDGGATFSAITSAPTSLMPHRAVLASDRNLYITYATGLGPWDVQGSGQIWKYNLQSGTWTNITPSFSGSFGGISVDPANPNRLVASTVNIYYTQDKTYGSYGDRMFLSTDGGTTWTDVVDRGFSVDPQGVTWINGQSIHWAGSIEFDPFDTQKVWVISGNGVFQTDNIDATAGVWKFQVKELEETVLLDIVSIPNGPMVSVIGDYDGFRHTDVTQYAPRHTPSVGTTTGIAYASLNPNIMLRAGAKTVNSVQVGALFYSTDMGISWTECATTKGYRGNIAIAADGGTFLHCPEGSSITYRSVDQGKTWTAVTGLSISNARPVADPLVPAKFYAYNSSSGALFVSTNGGTSFISSGTPGASGSAIIRTAPYREGDVWVPLYSGGLTRSTNSGQTFVKLSNVTYCAAVGFGKAASGQSYPAIYIWGTVNSIRGVHRSTDEGATWTRVNDDDHQYGGLANGQAIIGDMNVFGRFYMSASGRGIIYGESSETCVPTNIIPYISVNGETASETAYTSVVNGATVKLSPEPTSGGSWSWTGPNSFTSSDREVSIANIQSSAIYTATYTDANGCVSAAQTFALAVVAQAVLVKSISVKGTGDLATIDQKSGTLQLVATVSPVNATNQSVTWSIPNNTGIATISSTGLLTAVGDGVATVRATAKDGSGIYGEVAITITNQTVTSIEEDISARFGIYPNPVSTTLTIDNASTVKQVTFHDLRGQQIKSLSNNKSSLIISLDNVPAGVYIMELTDSKNIRYVKRVVKY</sequence>
<reference evidence="9" key="1">
    <citation type="journal article" date="2019" name="Int. J. Syst. Evol. Microbiol.">
        <title>The Global Catalogue of Microorganisms (GCM) 10K type strain sequencing project: providing services to taxonomists for standard genome sequencing and annotation.</title>
        <authorList>
            <consortium name="The Broad Institute Genomics Platform"/>
            <consortium name="The Broad Institute Genome Sequencing Center for Infectious Disease"/>
            <person name="Wu L."/>
            <person name="Ma J."/>
        </authorList>
    </citation>
    <scope>NUCLEOTIDE SEQUENCE [LARGE SCALE GENOMIC DNA]</scope>
    <source>
        <strain evidence="9">CCUG 58938</strain>
    </source>
</reference>
<feature type="domain" description="BIG2" evidence="7">
    <location>
        <begin position="841"/>
        <end position="922"/>
    </location>
</feature>